<dbReference type="Proteomes" id="UP000277766">
    <property type="component" value="Unassembled WGS sequence"/>
</dbReference>
<reference evidence="2 3" key="1">
    <citation type="submission" date="2018-12" db="EMBL/GenBank/DDBJ databases">
        <title>Deinococcus radiophilus ATCC 27603 genome sequencing and assembly.</title>
        <authorList>
            <person name="Maclea K.S."/>
            <person name="Maynard C.R."/>
        </authorList>
    </citation>
    <scope>NUCLEOTIDE SEQUENCE [LARGE SCALE GENOMIC DNA]</scope>
    <source>
        <strain evidence="2 3">ATCC 27603</strain>
    </source>
</reference>
<gene>
    <name evidence="2" type="ORF">EJ104_13015</name>
</gene>
<feature type="region of interest" description="Disordered" evidence="1">
    <location>
        <begin position="29"/>
        <end position="49"/>
    </location>
</feature>
<dbReference type="InterPro" id="IPR036390">
    <property type="entry name" value="WH_DNA-bd_sf"/>
</dbReference>
<dbReference type="RefSeq" id="WP_126353478.1">
    <property type="nucleotide sequence ID" value="NZ_CP086386.1"/>
</dbReference>
<dbReference type="OrthoDB" id="71675at2"/>
<comment type="caution">
    <text evidence="2">The sequence shown here is derived from an EMBL/GenBank/DDBJ whole genome shotgun (WGS) entry which is preliminary data.</text>
</comment>
<proteinExistence type="predicted"/>
<dbReference type="AlphaFoldDB" id="A0A3S0R9N6"/>
<evidence type="ECO:0000313" key="2">
    <source>
        <dbReference type="EMBL" id="RTR21386.1"/>
    </source>
</evidence>
<accession>A0A3S0R9N6</accession>
<protein>
    <submittedName>
        <fullName evidence="2">Uncharacterized protein</fullName>
    </submittedName>
</protein>
<keyword evidence="3" id="KW-1185">Reference proteome</keyword>
<dbReference type="EMBL" id="RXPE01000049">
    <property type="protein sequence ID" value="RTR21386.1"/>
    <property type="molecule type" value="Genomic_DNA"/>
</dbReference>
<feature type="compositionally biased region" description="Low complexity" evidence="1">
    <location>
        <begin position="31"/>
        <end position="44"/>
    </location>
</feature>
<dbReference type="SUPFAM" id="SSF46785">
    <property type="entry name" value="Winged helix' DNA-binding domain"/>
    <property type="match status" value="1"/>
</dbReference>
<name>A0A3S0R9N6_9DEIO</name>
<organism evidence="2 3">
    <name type="scientific">Deinococcus radiophilus</name>
    <dbReference type="NCBI Taxonomy" id="32062"/>
    <lineage>
        <taxon>Bacteria</taxon>
        <taxon>Thermotogati</taxon>
        <taxon>Deinococcota</taxon>
        <taxon>Deinococci</taxon>
        <taxon>Deinococcales</taxon>
        <taxon>Deinococcaceae</taxon>
        <taxon>Deinococcus</taxon>
    </lineage>
</organism>
<sequence length="466" mass="51554">MANLAVRAAHAEAIAAKLMAQVHARLNFGDQPEPTEQPQTAPQQVGEQRPTVLPDFVPDVQRYLRDYRNQKAQTRIADSAENLTALMTAPDWTNPEAEARAAQEAQDRATQRERVQTALDNPAQADTALTATGWGRYQLDELLDLEALRPKRGRGAGTEGATALARLLDHLARHTARARGYSPNVSQVVIHCPAELLAGYLGANRATVWRWTQKLEQLGYVDARSHHSSMTLATGESMTVATGTLYAVRMQPNTRAHLHGGPEGDFAEDSRTIRDMDADRAARKTSYAVLSDIGIIQPRNSEFIKMQQSKEFTEDSVTLHTLYTFVTPNLDLDNPRYNDCCIFSESSQTGITDAAAELATMQETGPTQSAEHMAATVHRTAELLAQGLEDTHSVAYWAKQIWMAYRAGRCPAFAATLTRLTVQLRELDNIRSRAAWVVAELQRQEGKRPPKRRFQSITATLAEAAD</sequence>
<evidence type="ECO:0000313" key="3">
    <source>
        <dbReference type="Proteomes" id="UP000277766"/>
    </source>
</evidence>
<evidence type="ECO:0000256" key="1">
    <source>
        <dbReference type="SAM" id="MobiDB-lite"/>
    </source>
</evidence>